<dbReference type="EMBL" id="JAYKXP010000274">
    <property type="protein sequence ID" value="KAK7016790.1"/>
    <property type="molecule type" value="Genomic_DNA"/>
</dbReference>
<accession>A0AAW0AVL7</accession>
<proteinExistence type="predicted"/>
<feature type="region of interest" description="Disordered" evidence="1">
    <location>
        <begin position="140"/>
        <end position="201"/>
    </location>
</feature>
<evidence type="ECO:0000313" key="3">
    <source>
        <dbReference type="Proteomes" id="UP001383192"/>
    </source>
</evidence>
<sequence length="201" mass="22799">MGYTPEYKVELEHYRESLKDMIRKLADDVSGPLPRTYLDDSGCRMKAFVNYGEVNFSNIGRIYEKCVTTTHGHRHINHITEAVDDDSMKAFTRLRALYEISGKKYSSVPQEFSTEVERMDVLATFFNRAVMLCHMQTVRHSNTGSDSTPDPADDALPASSLGKRSRDSEEIGSGRAGKRRRIQPFPCPSPLMSDRERSVEV</sequence>
<organism evidence="2 3">
    <name type="scientific">Paramarasmius palmivorus</name>
    <dbReference type="NCBI Taxonomy" id="297713"/>
    <lineage>
        <taxon>Eukaryota</taxon>
        <taxon>Fungi</taxon>
        <taxon>Dikarya</taxon>
        <taxon>Basidiomycota</taxon>
        <taxon>Agaricomycotina</taxon>
        <taxon>Agaricomycetes</taxon>
        <taxon>Agaricomycetidae</taxon>
        <taxon>Agaricales</taxon>
        <taxon>Marasmiineae</taxon>
        <taxon>Marasmiaceae</taxon>
        <taxon>Paramarasmius</taxon>
    </lineage>
</organism>
<name>A0AAW0AVL7_9AGAR</name>
<reference evidence="2 3" key="1">
    <citation type="submission" date="2024-01" db="EMBL/GenBank/DDBJ databases">
        <title>A draft genome for a cacao thread blight-causing isolate of Paramarasmius palmivorus.</title>
        <authorList>
            <person name="Baruah I.K."/>
            <person name="Bukari Y."/>
            <person name="Amoako-Attah I."/>
            <person name="Meinhardt L.W."/>
            <person name="Bailey B.A."/>
            <person name="Cohen S.P."/>
        </authorList>
    </citation>
    <scope>NUCLEOTIDE SEQUENCE [LARGE SCALE GENOMIC DNA]</scope>
    <source>
        <strain evidence="2 3">GH-12</strain>
    </source>
</reference>
<keyword evidence="3" id="KW-1185">Reference proteome</keyword>
<protein>
    <submittedName>
        <fullName evidence="2">Uncharacterized protein</fullName>
    </submittedName>
</protein>
<dbReference type="Proteomes" id="UP001383192">
    <property type="component" value="Unassembled WGS sequence"/>
</dbReference>
<gene>
    <name evidence="2" type="ORF">VNI00_018799</name>
</gene>
<evidence type="ECO:0000313" key="2">
    <source>
        <dbReference type="EMBL" id="KAK7016790.1"/>
    </source>
</evidence>
<comment type="caution">
    <text evidence="2">The sequence shown here is derived from an EMBL/GenBank/DDBJ whole genome shotgun (WGS) entry which is preliminary data.</text>
</comment>
<evidence type="ECO:0000256" key="1">
    <source>
        <dbReference type="SAM" id="MobiDB-lite"/>
    </source>
</evidence>
<dbReference type="AlphaFoldDB" id="A0AAW0AVL7"/>